<evidence type="ECO:0000313" key="8">
    <source>
        <dbReference type="EMBL" id="SNR94884.1"/>
    </source>
</evidence>
<evidence type="ECO:0000256" key="2">
    <source>
        <dbReference type="ARBA" id="ARBA00005262"/>
    </source>
</evidence>
<dbReference type="EMBL" id="FZOJ01000002">
    <property type="protein sequence ID" value="SNR94884.1"/>
    <property type="molecule type" value="Genomic_DNA"/>
</dbReference>
<feature type="transmembrane region" description="Helical" evidence="7">
    <location>
        <begin position="109"/>
        <end position="133"/>
    </location>
</feature>
<evidence type="ECO:0000256" key="7">
    <source>
        <dbReference type="SAM" id="Phobius"/>
    </source>
</evidence>
<dbReference type="Pfam" id="PF02417">
    <property type="entry name" value="Chromate_transp"/>
    <property type="match status" value="1"/>
</dbReference>
<keyword evidence="6 7" id="KW-0472">Membrane</keyword>
<keyword evidence="3" id="KW-1003">Cell membrane</keyword>
<sequence length="140" mass="15323">MIAVLVLAGIVGIYIYGVHGNKNKNYMLAIPILGIEPTLTRLFTFFIKVGSFIYGGGLVIIPFIEQEVVERLGWMTQQEFIAGISLGQVTPGPVVITSAFIGYKVFGVIGAFIAALAIFLPSFIFILIAAPYLRRIKDIR</sequence>
<dbReference type="Proteomes" id="UP000198304">
    <property type="component" value="Unassembled WGS sequence"/>
</dbReference>
<name>A0A239AIM3_9FIRM</name>
<accession>A0A239AIM3</accession>
<reference evidence="8 9" key="1">
    <citation type="submission" date="2017-06" db="EMBL/GenBank/DDBJ databases">
        <authorList>
            <person name="Kim H.J."/>
            <person name="Triplett B.A."/>
        </authorList>
    </citation>
    <scope>NUCLEOTIDE SEQUENCE [LARGE SCALE GENOMIC DNA]</scope>
    <source>
        <strain evidence="8 9">SCA</strain>
    </source>
</reference>
<keyword evidence="4 7" id="KW-0812">Transmembrane</keyword>
<keyword evidence="9" id="KW-1185">Reference proteome</keyword>
<feature type="transmembrane region" description="Helical" evidence="7">
    <location>
        <begin position="80"/>
        <end position="103"/>
    </location>
</feature>
<evidence type="ECO:0000313" key="9">
    <source>
        <dbReference type="Proteomes" id="UP000198304"/>
    </source>
</evidence>
<evidence type="ECO:0000256" key="1">
    <source>
        <dbReference type="ARBA" id="ARBA00004651"/>
    </source>
</evidence>
<dbReference type="OrthoDB" id="9788907at2"/>
<dbReference type="PANTHER" id="PTHR43663:SF1">
    <property type="entry name" value="CHROMATE TRANSPORTER"/>
    <property type="match status" value="1"/>
</dbReference>
<dbReference type="GO" id="GO:0015109">
    <property type="term" value="F:chromate transmembrane transporter activity"/>
    <property type="evidence" value="ECO:0007669"/>
    <property type="project" value="InterPro"/>
</dbReference>
<evidence type="ECO:0000256" key="3">
    <source>
        <dbReference type="ARBA" id="ARBA00022475"/>
    </source>
</evidence>
<evidence type="ECO:0000256" key="4">
    <source>
        <dbReference type="ARBA" id="ARBA00022692"/>
    </source>
</evidence>
<proteinExistence type="inferred from homology"/>
<evidence type="ECO:0000256" key="6">
    <source>
        <dbReference type="ARBA" id="ARBA00023136"/>
    </source>
</evidence>
<dbReference type="InterPro" id="IPR052518">
    <property type="entry name" value="CHR_Transporter"/>
</dbReference>
<dbReference type="AlphaFoldDB" id="A0A239AIM3"/>
<protein>
    <submittedName>
        <fullName evidence="8">Chromate transporter, chromate ion transporter (CHR) family</fullName>
    </submittedName>
</protein>
<comment type="similarity">
    <text evidence="2">Belongs to the chromate ion transporter (CHR) (TC 2.A.51) family.</text>
</comment>
<dbReference type="PANTHER" id="PTHR43663">
    <property type="entry name" value="CHROMATE TRANSPORT PROTEIN-RELATED"/>
    <property type="match status" value="1"/>
</dbReference>
<dbReference type="GO" id="GO:0005886">
    <property type="term" value="C:plasma membrane"/>
    <property type="evidence" value="ECO:0007669"/>
    <property type="project" value="UniProtKB-SubCell"/>
</dbReference>
<gene>
    <name evidence="8" type="ORF">SAMN05446037_100232</name>
</gene>
<keyword evidence="5 7" id="KW-1133">Transmembrane helix</keyword>
<evidence type="ECO:0000256" key="5">
    <source>
        <dbReference type="ARBA" id="ARBA00022989"/>
    </source>
</evidence>
<comment type="subcellular location">
    <subcellularLocation>
        <location evidence="1">Cell membrane</location>
        <topology evidence="1">Multi-pass membrane protein</topology>
    </subcellularLocation>
</comment>
<dbReference type="InterPro" id="IPR003370">
    <property type="entry name" value="Chromate_transpt"/>
</dbReference>
<organism evidence="8 9">
    <name type="scientific">Anaerovirgula multivorans</name>
    <dbReference type="NCBI Taxonomy" id="312168"/>
    <lineage>
        <taxon>Bacteria</taxon>
        <taxon>Bacillati</taxon>
        <taxon>Bacillota</taxon>
        <taxon>Clostridia</taxon>
        <taxon>Peptostreptococcales</taxon>
        <taxon>Natronincolaceae</taxon>
        <taxon>Anaerovirgula</taxon>
    </lineage>
</organism>
<feature type="transmembrane region" description="Helical" evidence="7">
    <location>
        <begin position="44"/>
        <end position="64"/>
    </location>
</feature>